<accession>A0A182VB55</accession>
<dbReference type="EnsemblMetazoa" id="AMEM011958-RA">
    <property type="protein sequence ID" value="AMEM011958-PA"/>
    <property type="gene ID" value="AMEM011958"/>
</dbReference>
<evidence type="ECO:0000313" key="2">
    <source>
        <dbReference type="Proteomes" id="UP000075903"/>
    </source>
</evidence>
<reference evidence="1" key="1">
    <citation type="submission" date="2020-05" db="UniProtKB">
        <authorList>
            <consortium name="EnsemblMetazoa"/>
        </authorList>
    </citation>
    <scope>IDENTIFICATION</scope>
    <source>
        <strain evidence="1">MAF</strain>
    </source>
</reference>
<dbReference type="VEuPathDB" id="VectorBase:AMEM011958"/>
<dbReference type="AlphaFoldDB" id="A0A182VB55"/>
<protein>
    <submittedName>
        <fullName evidence="1">Uncharacterized protein</fullName>
    </submittedName>
</protein>
<sequence>MKQILSNWGHTSKMMVVVSISIPVSVHAVGSGKAPMVRKTTGRMVLLHDGRLHRSVGSVKRCVRRVQMCSMQGSRWQAGRIFLHDRRPMGAPVAVRTGGVAIVVASIRCGIGWRSVRERRIVIVVVGTGIVDGVRRVCELGVRCADVSGLDHTHSSH</sequence>
<proteinExistence type="predicted"/>
<keyword evidence="2" id="KW-1185">Reference proteome</keyword>
<dbReference type="Proteomes" id="UP000075903">
    <property type="component" value="Unassembled WGS sequence"/>
</dbReference>
<organism evidence="1 2">
    <name type="scientific">Anopheles merus</name>
    <name type="common">Mosquito</name>
    <dbReference type="NCBI Taxonomy" id="30066"/>
    <lineage>
        <taxon>Eukaryota</taxon>
        <taxon>Metazoa</taxon>
        <taxon>Ecdysozoa</taxon>
        <taxon>Arthropoda</taxon>
        <taxon>Hexapoda</taxon>
        <taxon>Insecta</taxon>
        <taxon>Pterygota</taxon>
        <taxon>Neoptera</taxon>
        <taxon>Endopterygota</taxon>
        <taxon>Diptera</taxon>
        <taxon>Nematocera</taxon>
        <taxon>Culicoidea</taxon>
        <taxon>Culicidae</taxon>
        <taxon>Anophelinae</taxon>
        <taxon>Anopheles</taxon>
    </lineage>
</organism>
<evidence type="ECO:0000313" key="1">
    <source>
        <dbReference type="EnsemblMetazoa" id="AMEM011958-PA"/>
    </source>
</evidence>
<name>A0A182VB55_ANOME</name>